<feature type="signal peptide" evidence="2">
    <location>
        <begin position="1"/>
        <end position="19"/>
    </location>
</feature>
<organism evidence="3 4">
    <name type="scientific">Aequorivita echinoideorum</name>
    <dbReference type="NCBI Taxonomy" id="1549647"/>
    <lineage>
        <taxon>Bacteria</taxon>
        <taxon>Pseudomonadati</taxon>
        <taxon>Bacteroidota</taxon>
        <taxon>Flavobacteriia</taxon>
        <taxon>Flavobacteriales</taxon>
        <taxon>Flavobacteriaceae</taxon>
        <taxon>Aequorivita</taxon>
    </lineage>
</organism>
<comment type="caution">
    <text evidence="3">The sequence shown here is derived from an EMBL/GenBank/DDBJ whole genome shotgun (WGS) entry which is preliminary data.</text>
</comment>
<name>A0ABS5S6T1_9FLAO</name>
<feature type="region of interest" description="Disordered" evidence="1">
    <location>
        <begin position="218"/>
        <end position="394"/>
    </location>
</feature>
<feature type="compositionally biased region" description="Low complexity" evidence="1">
    <location>
        <begin position="324"/>
        <end position="346"/>
    </location>
</feature>
<dbReference type="RefSeq" id="WP_214114097.1">
    <property type="nucleotide sequence ID" value="NZ_JAHCTB010000005.1"/>
</dbReference>
<gene>
    <name evidence="3" type="ORF">KIV10_12055</name>
</gene>
<evidence type="ECO:0000313" key="3">
    <source>
        <dbReference type="EMBL" id="MBT0608918.1"/>
    </source>
</evidence>
<dbReference type="EMBL" id="JAHCTB010000005">
    <property type="protein sequence ID" value="MBT0608918.1"/>
    <property type="molecule type" value="Genomic_DNA"/>
</dbReference>
<keyword evidence="2" id="KW-0732">Signal</keyword>
<protein>
    <submittedName>
        <fullName evidence="3">Uncharacterized protein</fullName>
    </submittedName>
</protein>
<keyword evidence="4" id="KW-1185">Reference proteome</keyword>
<evidence type="ECO:0000256" key="2">
    <source>
        <dbReference type="SAM" id="SignalP"/>
    </source>
</evidence>
<feature type="compositionally biased region" description="Low complexity" evidence="1">
    <location>
        <begin position="365"/>
        <end position="394"/>
    </location>
</feature>
<feature type="compositionally biased region" description="Low complexity" evidence="1">
    <location>
        <begin position="267"/>
        <end position="316"/>
    </location>
</feature>
<accession>A0ABS5S6T1</accession>
<sequence length="394" mass="44928">MKNLALIFGILLMGVSAKADTFENEETLRRNYDGNAYTFIEGNVEFSVFPDGQFDFVYVGPQTGSQVTISTPNVNVSFNSGYNYEAYVQYDDYGAVIQVENIPIYYDAYGRITQAGSVDIQYNDRRIVRIGGLHVVYNNFGYFSHCTGTINVFNPFYVYRPWHVYYAPPIYAHCIVYDRPYRRYYNPIRYSYHDHVIYYKNRNRVAYTNGRRDFYRPGSRVYDKSGRSSINRDYNPNRRNTMIASRDNRSNNSVRDNSTPVRSNAATTRNVTRNSSTNSKGAVVRSNNSNNRNINRNVTDTKTTRTTTRATQNTTRKVASNPATTRKTNTRNSVSSNSRSKTVRNSGDTVTRNTNSRAPQRETVRSNSSNRNKSASSQRNSGNSSRGNSSRGRG</sequence>
<feature type="compositionally biased region" description="Polar residues" evidence="1">
    <location>
        <begin position="347"/>
        <end position="358"/>
    </location>
</feature>
<dbReference type="Proteomes" id="UP001297092">
    <property type="component" value="Unassembled WGS sequence"/>
</dbReference>
<feature type="chain" id="PRO_5045128494" evidence="2">
    <location>
        <begin position="20"/>
        <end position="394"/>
    </location>
</feature>
<reference evidence="3 4" key="1">
    <citation type="submission" date="2021-05" db="EMBL/GenBank/DDBJ databases">
        <title>Aequorivita echinoideorum JCM 30378 genome.</title>
        <authorList>
            <person name="Zhang H."/>
            <person name="Li C."/>
        </authorList>
    </citation>
    <scope>NUCLEOTIDE SEQUENCE [LARGE SCALE GENOMIC DNA]</scope>
    <source>
        <strain evidence="3 4">JCM30378</strain>
    </source>
</reference>
<evidence type="ECO:0000313" key="4">
    <source>
        <dbReference type="Proteomes" id="UP001297092"/>
    </source>
</evidence>
<evidence type="ECO:0000256" key="1">
    <source>
        <dbReference type="SAM" id="MobiDB-lite"/>
    </source>
</evidence>
<proteinExistence type="predicted"/>
<feature type="compositionally biased region" description="Polar residues" evidence="1">
    <location>
        <begin position="227"/>
        <end position="243"/>
    </location>
</feature>